<dbReference type="Proteomes" id="UP000261704">
    <property type="component" value="Chromosome"/>
</dbReference>
<dbReference type="SUPFAM" id="SSF54637">
    <property type="entry name" value="Thioesterase/thiol ester dehydrase-isomerase"/>
    <property type="match status" value="2"/>
</dbReference>
<evidence type="ECO:0000313" key="4">
    <source>
        <dbReference type="Proteomes" id="UP000261704"/>
    </source>
</evidence>
<evidence type="ECO:0000256" key="1">
    <source>
        <dbReference type="SAM" id="MobiDB-lite"/>
    </source>
</evidence>
<dbReference type="RefSeq" id="WP_118943909.1">
    <property type="nucleotide sequence ID" value="NZ_CP032125.1"/>
</dbReference>
<protein>
    <submittedName>
        <fullName evidence="3">Acyl dehydratase</fullName>
    </submittedName>
</protein>
<evidence type="ECO:0000259" key="2">
    <source>
        <dbReference type="Pfam" id="PF13452"/>
    </source>
</evidence>
<dbReference type="InterPro" id="IPR029069">
    <property type="entry name" value="HotDog_dom_sf"/>
</dbReference>
<dbReference type="AlphaFoldDB" id="A0A347UK79"/>
<dbReference type="Gene3D" id="3.10.129.10">
    <property type="entry name" value="Hotdog Thioesterase"/>
    <property type="match status" value="2"/>
</dbReference>
<dbReference type="OrthoDB" id="7183822at2"/>
<dbReference type="KEGG" id="pamo:BAR1_15750"/>
<sequence>MQQFIDKSQTTSCAMDAARATALHAALALPDPAPQPGDALPPFWHQIYFWDAQPPEYLGRDGHPKTGDFIPDLGLPRRMWAGGRLQFHAPLRSATPASKTTTIEAITQKQGRTGPLAFVTLRHEITQCGSLCVTEHQNLVYRNDPDPNAPNPAAPTARTDETTCERHSFSATLLFRYSALTMNGHRIHYDEPYARNTEGYAGLVTHGPLLAQLLMLMAERHLGPLKTFTFRATAPLVQQETADLCLKGKSLWVRGPDGQQCMEATAG</sequence>
<dbReference type="GO" id="GO:0019171">
    <property type="term" value="F:(3R)-hydroxyacyl-[acyl-carrier-protein] dehydratase activity"/>
    <property type="evidence" value="ECO:0007669"/>
    <property type="project" value="TreeGrafter"/>
</dbReference>
<dbReference type="EMBL" id="CP032125">
    <property type="protein sequence ID" value="AXX99257.1"/>
    <property type="molecule type" value="Genomic_DNA"/>
</dbReference>
<reference evidence="3 4" key="1">
    <citation type="submission" date="2018-09" db="EMBL/GenBank/DDBJ databases">
        <title>Profundibacter amoris BAR1 gen. nov., sp. nov., a new member of the Roseobacter clade isolated at Lokis Castle Vent Field on the Arctic Mid-Oceanic Ridge.</title>
        <authorList>
            <person name="Le Moine Bauer S."/>
            <person name="Sjoeberg A.G."/>
            <person name="L'Haridon S."/>
            <person name="Stokke R."/>
            <person name="Roalkvam I."/>
            <person name="Steen I.H."/>
            <person name="Dahle H."/>
        </authorList>
    </citation>
    <scope>NUCLEOTIDE SEQUENCE [LARGE SCALE GENOMIC DNA]</scope>
    <source>
        <strain evidence="3 4">BAR1</strain>
    </source>
</reference>
<proteinExistence type="predicted"/>
<feature type="domain" description="FAS1-like dehydratase" evidence="2">
    <location>
        <begin position="72"/>
        <end position="131"/>
    </location>
</feature>
<name>A0A347UK79_9RHOB</name>
<dbReference type="InterPro" id="IPR052741">
    <property type="entry name" value="Mitochondrial_HTD2"/>
</dbReference>
<dbReference type="PANTHER" id="PTHR28152:SF1">
    <property type="entry name" value="HYDROXYACYL-THIOESTER DEHYDRATASE TYPE 2, MITOCHONDRIAL"/>
    <property type="match status" value="1"/>
</dbReference>
<organism evidence="3 4">
    <name type="scientific">Profundibacter amoris</name>
    <dbReference type="NCBI Taxonomy" id="2171755"/>
    <lineage>
        <taxon>Bacteria</taxon>
        <taxon>Pseudomonadati</taxon>
        <taxon>Pseudomonadota</taxon>
        <taxon>Alphaproteobacteria</taxon>
        <taxon>Rhodobacterales</taxon>
        <taxon>Paracoccaceae</taxon>
        <taxon>Profundibacter</taxon>
    </lineage>
</organism>
<feature type="region of interest" description="Disordered" evidence="1">
    <location>
        <begin position="143"/>
        <end position="163"/>
    </location>
</feature>
<evidence type="ECO:0000313" key="3">
    <source>
        <dbReference type="EMBL" id="AXX99257.1"/>
    </source>
</evidence>
<dbReference type="Pfam" id="PF13452">
    <property type="entry name" value="FAS1_DH_region"/>
    <property type="match status" value="1"/>
</dbReference>
<accession>A0A347UK79</accession>
<dbReference type="PANTHER" id="PTHR28152">
    <property type="entry name" value="HYDROXYACYL-THIOESTER DEHYDRATASE TYPE 2, MITOCHONDRIAL"/>
    <property type="match status" value="1"/>
</dbReference>
<keyword evidence="4" id="KW-1185">Reference proteome</keyword>
<gene>
    <name evidence="3" type="ORF">BAR1_15750</name>
</gene>
<dbReference type="InterPro" id="IPR039569">
    <property type="entry name" value="FAS1-like_DH_region"/>
</dbReference>